<feature type="compositionally biased region" description="Pro residues" evidence="5">
    <location>
        <begin position="516"/>
        <end position="525"/>
    </location>
</feature>
<sequence length="616" mass="66174">MDLPLPPDLNVDEDWQEDEEYDEEDDADYDAEAEEMARRLGDQLLADIAKAQLEAGLVQDPAPAVPPATAQTVETAPPIRHAAGTTASKTIVSKAKKQEAALATMKTIIKFAAKDAQVRATLTATVVAHGAGSNIFDILTQCISAGRISKPLAKPLSDAVVSLAKTETLFSVLRNSDAAAIQLDIGKRKRDQTDDGAADARNAKRALVEYPDLLMQISEAARVVSNSLASRTQPSQPPDPVMVTSIHHQLHQIFLFAVTSTPRGRPELQAALQELGGLIQMLGIITNIPIGNEPLPSAVPSWATDGTQPTDIGAAVYPCLVGSCTKVFHRLYSLRTHQRLHTLVDRPYRCTVCPASFLRNHDLKRHVKLHDKKAWKCCGCDKIFSRRDAIKRHKDARGRGTGGGKHRDGDMDGALCASAAIQEVEVDRDEGDEEASRRAKMWNGIVANQIADSIAAGSLPREGEDGLEEGEIPLHVIQQAQDIVMRLHPVLHSHVAGALGGAPPPTFPHAAIHRPPAQPPQPPPMASLQGPSPVPPPPQQQPVPDHEEPSATTETSMPAVGLSWLSEEQTKLLEQAIAQAASAAQAQAEAEAALEEDEEEGDEEGEGDELEFDASS</sequence>
<comment type="caution">
    <text evidence="7">The sequence shown here is derived from an EMBL/GenBank/DDBJ whole genome shotgun (WGS) entry which is preliminary data.</text>
</comment>
<organism evidence="7 8">
    <name type="scientific">Cristinia sonorae</name>
    <dbReference type="NCBI Taxonomy" id="1940300"/>
    <lineage>
        <taxon>Eukaryota</taxon>
        <taxon>Fungi</taxon>
        <taxon>Dikarya</taxon>
        <taxon>Basidiomycota</taxon>
        <taxon>Agaricomycotina</taxon>
        <taxon>Agaricomycetes</taxon>
        <taxon>Agaricomycetidae</taxon>
        <taxon>Agaricales</taxon>
        <taxon>Pleurotineae</taxon>
        <taxon>Stephanosporaceae</taxon>
        <taxon>Cristinia</taxon>
    </lineage>
</organism>
<keyword evidence="1" id="KW-0479">Metal-binding</keyword>
<dbReference type="Gene3D" id="3.30.160.60">
    <property type="entry name" value="Classic Zinc Finger"/>
    <property type="match status" value="2"/>
</dbReference>
<feature type="region of interest" description="Disordered" evidence="5">
    <location>
        <begin position="501"/>
        <end position="563"/>
    </location>
</feature>
<evidence type="ECO:0000259" key="6">
    <source>
        <dbReference type="PROSITE" id="PS50157"/>
    </source>
</evidence>
<feature type="compositionally biased region" description="Pro residues" evidence="5">
    <location>
        <begin position="532"/>
        <end position="541"/>
    </location>
</feature>
<feature type="region of interest" description="Disordered" evidence="5">
    <location>
        <begin position="1"/>
        <end position="28"/>
    </location>
</feature>
<dbReference type="PROSITE" id="PS00028">
    <property type="entry name" value="ZINC_FINGER_C2H2_1"/>
    <property type="match status" value="2"/>
</dbReference>
<evidence type="ECO:0000313" key="7">
    <source>
        <dbReference type="EMBL" id="KAH8096696.1"/>
    </source>
</evidence>
<keyword evidence="8" id="KW-1185">Reference proteome</keyword>
<evidence type="ECO:0000256" key="1">
    <source>
        <dbReference type="ARBA" id="ARBA00022723"/>
    </source>
</evidence>
<reference evidence="7" key="1">
    <citation type="journal article" date="2021" name="New Phytol.">
        <title>Evolutionary innovations through gain and loss of genes in the ectomycorrhizal Boletales.</title>
        <authorList>
            <person name="Wu G."/>
            <person name="Miyauchi S."/>
            <person name="Morin E."/>
            <person name="Kuo A."/>
            <person name="Drula E."/>
            <person name="Varga T."/>
            <person name="Kohler A."/>
            <person name="Feng B."/>
            <person name="Cao Y."/>
            <person name="Lipzen A."/>
            <person name="Daum C."/>
            <person name="Hundley H."/>
            <person name="Pangilinan J."/>
            <person name="Johnson J."/>
            <person name="Barry K."/>
            <person name="LaButti K."/>
            <person name="Ng V."/>
            <person name="Ahrendt S."/>
            <person name="Min B."/>
            <person name="Choi I.G."/>
            <person name="Park H."/>
            <person name="Plett J.M."/>
            <person name="Magnuson J."/>
            <person name="Spatafora J.W."/>
            <person name="Nagy L.G."/>
            <person name="Henrissat B."/>
            <person name="Grigoriev I.V."/>
            <person name="Yang Z.L."/>
            <person name="Xu J."/>
            <person name="Martin F.M."/>
        </authorList>
    </citation>
    <scope>NUCLEOTIDE SEQUENCE</scope>
    <source>
        <strain evidence="7">KKN 215</strain>
    </source>
</reference>
<feature type="domain" description="C2H2-type" evidence="6">
    <location>
        <begin position="317"/>
        <end position="342"/>
    </location>
</feature>
<dbReference type="Proteomes" id="UP000813824">
    <property type="component" value="Unassembled WGS sequence"/>
</dbReference>
<dbReference type="SUPFAM" id="SSF57667">
    <property type="entry name" value="beta-beta-alpha zinc fingers"/>
    <property type="match status" value="1"/>
</dbReference>
<proteinExistence type="predicted"/>
<feature type="region of interest" description="Disordered" evidence="5">
    <location>
        <begin position="578"/>
        <end position="616"/>
    </location>
</feature>
<evidence type="ECO:0000256" key="2">
    <source>
        <dbReference type="ARBA" id="ARBA00022771"/>
    </source>
</evidence>
<dbReference type="GO" id="GO:0008270">
    <property type="term" value="F:zinc ion binding"/>
    <property type="evidence" value="ECO:0007669"/>
    <property type="project" value="UniProtKB-KW"/>
</dbReference>
<evidence type="ECO:0000256" key="5">
    <source>
        <dbReference type="SAM" id="MobiDB-lite"/>
    </source>
</evidence>
<feature type="compositionally biased region" description="Acidic residues" evidence="5">
    <location>
        <begin position="10"/>
        <end position="28"/>
    </location>
</feature>
<feature type="compositionally biased region" description="Acidic residues" evidence="5">
    <location>
        <begin position="592"/>
        <end position="616"/>
    </location>
</feature>
<evidence type="ECO:0000313" key="8">
    <source>
        <dbReference type="Proteomes" id="UP000813824"/>
    </source>
</evidence>
<gene>
    <name evidence="7" type="ORF">BXZ70DRAFT_331285</name>
</gene>
<dbReference type="InterPro" id="IPR013087">
    <property type="entry name" value="Znf_C2H2_type"/>
</dbReference>
<dbReference type="EMBL" id="JAEVFJ010000023">
    <property type="protein sequence ID" value="KAH8096696.1"/>
    <property type="molecule type" value="Genomic_DNA"/>
</dbReference>
<dbReference type="OrthoDB" id="8922241at2759"/>
<name>A0A8K0XN73_9AGAR</name>
<accession>A0A8K0XN73</accession>
<dbReference type="GO" id="GO:0000981">
    <property type="term" value="F:DNA-binding transcription factor activity, RNA polymerase II-specific"/>
    <property type="evidence" value="ECO:0007669"/>
    <property type="project" value="TreeGrafter"/>
</dbReference>
<protein>
    <recommendedName>
        <fullName evidence="6">C2H2-type domain-containing protein</fullName>
    </recommendedName>
</protein>
<dbReference type="PANTHER" id="PTHR23235:SF120">
    <property type="entry name" value="KRUPPEL-LIKE FACTOR 15"/>
    <property type="match status" value="1"/>
</dbReference>
<evidence type="ECO:0000256" key="3">
    <source>
        <dbReference type="ARBA" id="ARBA00022833"/>
    </source>
</evidence>
<dbReference type="PANTHER" id="PTHR23235">
    <property type="entry name" value="KRUEPPEL-LIKE TRANSCRIPTION FACTOR"/>
    <property type="match status" value="1"/>
</dbReference>
<dbReference type="InterPro" id="IPR036236">
    <property type="entry name" value="Znf_C2H2_sf"/>
</dbReference>
<evidence type="ECO:0000256" key="4">
    <source>
        <dbReference type="PROSITE-ProRule" id="PRU00042"/>
    </source>
</evidence>
<feature type="compositionally biased region" description="Low complexity" evidence="5">
    <location>
        <begin position="578"/>
        <end position="591"/>
    </location>
</feature>
<feature type="domain" description="C2H2-type" evidence="6">
    <location>
        <begin position="348"/>
        <end position="375"/>
    </location>
</feature>
<keyword evidence="3" id="KW-0862">Zinc</keyword>
<keyword evidence="2 4" id="KW-0863">Zinc-finger</keyword>
<dbReference type="SMART" id="SM00355">
    <property type="entry name" value="ZnF_C2H2"/>
    <property type="match status" value="3"/>
</dbReference>
<dbReference type="PROSITE" id="PS50157">
    <property type="entry name" value="ZINC_FINGER_C2H2_2"/>
    <property type="match status" value="2"/>
</dbReference>
<dbReference type="AlphaFoldDB" id="A0A8K0XN73"/>
<dbReference type="GO" id="GO:0000978">
    <property type="term" value="F:RNA polymerase II cis-regulatory region sequence-specific DNA binding"/>
    <property type="evidence" value="ECO:0007669"/>
    <property type="project" value="TreeGrafter"/>
</dbReference>